<evidence type="ECO:0000256" key="1">
    <source>
        <dbReference type="ARBA" id="ARBA00004613"/>
    </source>
</evidence>
<comment type="similarity">
    <text evidence="2 11">Belongs to the glycosyl hydrolase 28 family.</text>
</comment>
<dbReference type="GO" id="GO:0004650">
    <property type="term" value="F:polygalacturonase activity"/>
    <property type="evidence" value="ECO:0007669"/>
    <property type="project" value="InterPro"/>
</dbReference>
<dbReference type="GO" id="GO:0046576">
    <property type="term" value="F:rhamnogalacturonan alpha-L-rhamnopyranosyl-(1-&gt;4)-alpha-D-galactopyranosyluronide lyase activity"/>
    <property type="evidence" value="ECO:0007669"/>
    <property type="project" value="UniProtKB-ARBA"/>
</dbReference>
<keyword evidence="3" id="KW-0964">Secreted</keyword>
<sequence length="260" mass="26940">MVINVKTGSLTGITLTQVRAAHFKIGQSSQFEVSGITASSASNSAKLAKNTDGIDVSESTGIHIHDVTIISGDDAIALEGGAVDIDIRRIHAGGLCHGVSVGSLGPPAKLNANIADTSVRNVWVQDVNFDGCTHAIHIKSWATAVQGVASNITYSNIILNNVGVAINLEQNYFDGPCADCKPNQSHIQFEDITIDGVSGTATQPNYFGFSQAAPAQNIVLENISGIVTPAGKPVAVTCGFTAGSQFGPDITCPAVRKNSP</sequence>
<evidence type="ECO:0000313" key="12">
    <source>
        <dbReference type="EMBL" id="RKO82921.1"/>
    </source>
</evidence>
<dbReference type="EMBL" id="ML001913">
    <property type="protein sequence ID" value="RKO82921.1"/>
    <property type="molecule type" value="Genomic_DNA"/>
</dbReference>
<keyword evidence="9 11" id="KW-0326">Glycosidase</keyword>
<reference evidence="13" key="1">
    <citation type="journal article" date="2018" name="Nat. Microbiol.">
        <title>Leveraging single-cell genomics to expand the fungal tree of life.</title>
        <authorList>
            <person name="Ahrendt S.R."/>
            <person name="Quandt C.A."/>
            <person name="Ciobanu D."/>
            <person name="Clum A."/>
            <person name="Salamov A."/>
            <person name="Andreopoulos B."/>
            <person name="Cheng J.F."/>
            <person name="Woyke T."/>
            <person name="Pelin A."/>
            <person name="Henrissat B."/>
            <person name="Reynolds N.K."/>
            <person name="Benny G.L."/>
            <person name="Smith M.E."/>
            <person name="James T.Y."/>
            <person name="Grigoriev I.V."/>
        </authorList>
    </citation>
    <scope>NUCLEOTIDE SEQUENCE [LARGE SCALE GENOMIC DNA]</scope>
</reference>
<dbReference type="Pfam" id="PF00295">
    <property type="entry name" value="Glyco_hydro_28"/>
    <property type="match status" value="1"/>
</dbReference>
<dbReference type="OrthoDB" id="187139at2759"/>
<evidence type="ECO:0000256" key="10">
    <source>
        <dbReference type="ARBA" id="ARBA00023316"/>
    </source>
</evidence>
<evidence type="ECO:0000256" key="5">
    <source>
        <dbReference type="ARBA" id="ARBA00022737"/>
    </source>
</evidence>
<keyword evidence="6 11" id="KW-0378">Hydrolase</keyword>
<proteinExistence type="inferred from homology"/>
<keyword evidence="13" id="KW-1185">Reference proteome</keyword>
<accession>A0A4P9VTQ3</accession>
<keyword evidence="12" id="KW-0456">Lyase</keyword>
<evidence type="ECO:0000256" key="11">
    <source>
        <dbReference type="RuleBase" id="RU361169"/>
    </source>
</evidence>
<name>A0A4P9VTQ3_9FUNG</name>
<keyword evidence="7" id="KW-1015">Disulfide bond</keyword>
<organism evidence="12 13">
    <name type="scientific">Blyttiomyces helicus</name>
    <dbReference type="NCBI Taxonomy" id="388810"/>
    <lineage>
        <taxon>Eukaryota</taxon>
        <taxon>Fungi</taxon>
        <taxon>Fungi incertae sedis</taxon>
        <taxon>Chytridiomycota</taxon>
        <taxon>Chytridiomycota incertae sedis</taxon>
        <taxon>Chytridiomycetes</taxon>
        <taxon>Chytridiomycetes incertae sedis</taxon>
        <taxon>Blyttiomyces</taxon>
    </lineage>
</organism>
<dbReference type="GO" id="GO:0071555">
    <property type="term" value="P:cell wall organization"/>
    <property type="evidence" value="ECO:0007669"/>
    <property type="project" value="UniProtKB-KW"/>
</dbReference>
<keyword evidence="5" id="KW-0677">Repeat</keyword>
<gene>
    <name evidence="12" type="ORF">BDK51DRAFT_43380</name>
</gene>
<evidence type="ECO:0000256" key="3">
    <source>
        <dbReference type="ARBA" id="ARBA00022525"/>
    </source>
</evidence>
<dbReference type="InterPro" id="IPR012334">
    <property type="entry name" value="Pectin_lyas_fold"/>
</dbReference>
<evidence type="ECO:0000256" key="9">
    <source>
        <dbReference type="ARBA" id="ARBA00023295"/>
    </source>
</evidence>
<dbReference type="InterPro" id="IPR000743">
    <property type="entry name" value="Glyco_hydro_28"/>
</dbReference>
<evidence type="ECO:0000256" key="4">
    <source>
        <dbReference type="ARBA" id="ARBA00022729"/>
    </source>
</evidence>
<dbReference type="SUPFAM" id="SSF51126">
    <property type="entry name" value="Pectin lyase-like"/>
    <property type="match status" value="1"/>
</dbReference>
<keyword evidence="4" id="KW-0732">Signal</keyword>
<dbReference type="PANTHER" id="PTHR31736:SF19">
    <property type="entry name" value="PECTIN LYASE SUPERFAMILY PROTEIN-RELATED"/>
    <property type="match status" value="1"/>
</dbReference>
<keyword evidence="8" id="KW-0325">Glycoprotein</keyword>
<dbReference type="InterPro" id="IPR006626">
    <property type="entry name" value="PbH1"/>
</dbReference>
<evidence type="ECO:0000256" key="2">
    <source>
        <dbReference type="ARBA" id="ARBA00008834"/>
    </source>
</evidence>
<comment type="subcellular location">
    <subcellularLocation>
        <location evidence="1">Secreted</location>
    </subcellularLocation>
</comment>
<dbReference type="SMART" id="SM00710">
    <property type="entry name" value="PbH1"/>
    <property type="match status" value="5"/>
</dbReference>
<evidence type="ECO:0000256" key="6">
    <source>
        <dbReference type="ARBA" id="ARBA00022801"/>
    </source>
</evidence>
<dbReference type="GO" id="GO:0005576">
    <property type="term" value="C:extracellular region"/>
    <property type="evidence" value="ECO:0007669"/>
    <property type="project" value="UniProtKB-SubCell"/>
</dbReference>
<dbReference type="AlphaFoldDB" id="A0A4P9VTQ3"/>
<evidence type="ECO:0000256" key="8">
    <source>
        <dbReference type="ARBA" id="ARBA00023180"/>
    </source>
</evidence>
<keyword evidence="10" id="KW-0961">Cell wall biogenesis/degradation</keyword>
<evidence type="ECO:0000313" key="13">
    <source>
        <dbReference type="Proteomes" id="UP000269721"/>
    </source>
</evidence>
<dbReference type="InterPro" id="IPR011050">
    <property type="entry name" value="Pectin_lyase_fold/virulence"/>
</dbReference>
<dbReference type="Proteomes" id="UP000269721">
    <property type="component" value="Unassembled WGS sequence"/>
</dbReference>
<protein>
    <submittedName>
        <fullName evidence="12">Pectin lyase fold/virulence factor</fullName>
    </submittedName>
</protein>
<evidence type="ECO:0000256" key="7">
    <source>
        <dbReference type="ARBA" id="ARBA00023157"/>
    </source>
</evidence>
<dbReference type="GO" id="GO:0045490">
    <property type="term" value="P:pectin catabolic process"/>
    <property type="evidence" value="ECO:0007669"/>
    <property type="project" value="UniProtKB-ARBA"/>
</dbReference>
<dbReference type="Gene3D" id="2.160.20.10">
    <property type="entry name" value="Single-stranded right-handed beta-helix, Pectin lyase-like"/>
    <property type="match status" value="1"/>
</dbReference>
<dbReference type="PANTHER" id="PTHR31736">
    <property type="match status" value="1"/>
</dbReference>